<name>A0A9P3G337_9APHY</name>
<dbReference type="InterPro" id="IPR001077">
    <property type="entry name" value="COMT_C"/>
</dbReference>
<dbReference type="Proteomes" id="UP000703269">
    <property type="component" value="Unassembled WGS sequence"/>
</dbReference>
<dbReference type="PANTHER" id="PTHR43712:SF2">
    <property type="entry name" value="O-METHYLTRANSFERASE CICE"/>
    <property type="match status" value="1"/>
</dbReference>
<dbReference type="SUPFAM" id="SSF53335">
    <property type="entry name" value="S-adenosyl-L-methionine-dependent methyltransferases"/>
    <property type="match status" value="1"/>
</dbReference>
<dbReference type="EMBL" id="BPQB01000006">
    <property type="protein sequence ID" value="GJE87381.1"/>
    <property type="molecule type" value="Genomic_DNA"/>
</dbReference>
<evidence type="ECO:0000259" key="5">
    <source>
        <dbReference type="Pfam" id="PF08100"/>
    </source>
</evidence>
<proteinExistence type="predicted"/>
<feature type="domain" description="O-methyltransferase dimerisation" evidence="5">
    <location>
        <begin position="87"/>
        <end position="161"/>
    </location>
</feature>
<keyword evidence="2" id="KW-0808">Transferase</keyword>
<dbReference type="SUPFAM" id="SSF46785">
    <property type="entry name" value="Winged helix' DNA-binding domain"/>
    <property type="match status" value="1"/>
</dbReference>
<keyword evidence="1 6" id="KW-0489">Methyltransferase</keyword>
<comment type="caution">
    <text evidence="6">The sequence shown here is derived from an EMBL/GenBank/DDBJ whole genome shotgun (WGS) entry which is preliminary data.</text>
</comment>
<dbReference type="InterPro" id="IPR012967">
    <property type="entry name" value="COMT_dimerisation"/>
</dbReference>
<evidence type="ECO:0000256" key="3">
    <source>
        <dbReference type="ARBA" id="ARBA00022691"/>
    </source>
</evidence>
<evidence type="ECO:0000313" key="6">
    <source>
        <dbReference type="EMBL" id="GJE87381.1"/>
    </source>
</evidence>
<dbReference type="InterPro" id="IPR036390">
    <property type="entry name" value="WH_DNA-bd_sf"/>
</dbReference>
<accession>A0A9P3G337</accession>
<evidence type="ECO:0000256" key="2">
    <source>
        <dbReference type="ARBA" id="ARBA00022679"/>
    </source>
</evidence>
<dbReference type="Gene3D" id="3.40.50.150">
    <property type="entry name" value="Vaccinia Virus protein VP39"/>
    <property type="match status" value="1"/>
</dbReference>
<dbReference type="Gene3D" id="1.10.10.10">
    <property type="entry name" value="Winged helix-like DNA-binding domain superfamily/Winged helix DNA-binding domain"/>
    <property type="match status" value="1"/>
</dbReference>
<gene>
    <name evidence="6" type="ORF">PsYK624_034640</name>
</gene>
<dbReference type="InterPro" id="IPR036388">
    <property type="entry name" value="WH-like_DNA-bd_sf"/>
</dbReference>
<keyword evidence="3" id="KW-0949">S-adenosyl-L-methionine</keyword>
<keyword evidence="7" id="KW-1185">Reference proteome</keyword>
<sequence length="475" mass="50921">MDSNPQNALEELKALSSLIQDSIGTIETSLQAAGKEFPSPNTPITPESEAARMIPEVSQASALIVSAAYQLISSVRSPVLSALTVSTQYALTAALGVAAAANVAEALREAGPQGAHVKDIARASCIDPSKLARILRLLATNHIFVELSPDVFANNRISSCLDTGKSVQSILDSPETKHVGARGVASGVGHCSDEILKTAAYLQEAVLDPRIASSGEPNETAFNVAFKTELPVWEWLEQKGNEFRLARFGAFMAATKQATPPNAIVEGFDWQGLPEGAVVVDVGGGVGGHSLVLAQNFPHLRIVVQDREPVLKDAPPHWDSALPGALTSGRATLQAHDFFTPQPIKDASVFLLRVVIHDWSDKYALRILRPLREAATPNTRLIIVENFSAHACEDDTVKSIPGAERPAPPKPLLPNGGHASTISYQSDIQMMEAVNGQERTIKEFQNILQQSGWKMSSVHLQPRSYPMGKIIAVPA</sequence>
<dbReference type="AlphaFoldDB" id="A0A9P3G337"/>
<dbReference type="InterPro" id="IPR029063">
    <property type="entry name" value="SAM-dependent_MTases_sf"/>
</dbReference>
<dbReference type="Pfam" id="PF08100">
    <property type="entry name" value="Dimerisation"/>
    <property type="match status" value="1"/>
</dbReference>
<dbReference type="InterPro" id="IPR016461">
    <property type="entry name" value="COMT-like"/>
</dbReference>
<feature type="domain" description="O-methyltransferase C-terminal" evidence="4">
    <location>
        <begin position="220"/>
        <end position="394"/>
    </location>
</feature>
<evidence type="ECO:0000313" key="7">
    <source>
        <dbReference type="Proteomes" id="UP000703269"/>
    </source>
</evidence>
<organism evidence="6 7">
    <name type="scientific">Phanerochaete sordida</name>
    <dbReference type="NCBI Taxonomy" id="48140"/>
    <lineage>
        <taxon>Eukaryota</taxon>
        <taxon>Fungi</taxon>
        <taxon>Dikarya</taxon>
        <taxon>Basidiomycota</taxon>
        <taxon>Agaricomycotina</taxon>
        <taxon>Agaricomycetes</taxon>
        <taxon>Polyporales</taxon>
        <taxon>Phanerochaetaceae</taxon>
        <taxon>Phanerochaete</taxon>
    </lineage>
</organism>
<dbReference type="GO" id="GO:0032259">
    <property type="term" value="P:methylation"/>
    <property type="evidence" value="ECO:0007669"/>
    <property type="project" value="UniProtKB-KW"/>
</dbReference>
<protein>
    <submittedName>
        <fullName evidence="6">S-adenosyl-L-methionine-dependent methyltransferase</fullName>
    </submittedName>
</protein>
<evidence type="ECO:0000256" key="1">
    <source>
        <dbReference type="ARBA" id="ARBA00022603"/>
    </source>
</evidence>
<dbReference type="Pfam" id="PF00891">
    <property type="entry name" value="Methyltransf_2"/>
    <property type="match status" value="1"/>
</dbReference>
<reference evidence="6 7" key="1">
    <citation type="submission" date="2021-08" db="EMBL/GenBank/DDBJ databases">
        <title>Draft Genome Sequence of Phanerochaete sordida strain YK-624.</title>
        <authorList>
            <person name="Mori T."/>
            <person name="Dohra H."/>
            <person name="Suzuki T."/>
            <person name="Kawagishi H."/>
            <person name="Hirai H."/>
        </authorList>
    </citation>
    <scope>NUCLEOTIDE SEQUENCE [LARGE SCALE GENOMIC DNA]</scope>
    <source>
        <strain evidence="6 7">YK-624</strain>
    </source>
</reference>
<dbReference type="PANTHER" id="PTHR43712">
    <property type="entry name" value="PUTATIVE (AFU_ORTHOLOGUE AFUA_4G14580)-RELATED"/>
    <property type="match status" value="1"/>
</dbReference>
<dbReference type="OrthoDB" id="2410195at2759"/>
<dbReference type="PROSITE" id="PS51683">
    <property type="entry name" value="SAM_OMT_II"/>
    <property type="match status" value="1"/>
</dbReference>
<dbReference type="GO" id="GO:0008171">
    <property type="term" value="F:O-methyltransferase activity"/>
    <property type="evidence" value="ECO:0007669"/>
    <property type="project" value="InterPro"/>
</dbReference>
<evidence type="ECO:0000259" key="4">
    <source>
        <dbReference type="Pfam" id="PF00891"/>
    </source>
</evidence>